<reference evidence="2" key="1">
    <citation type="submission" date="2021-10" db="EMBL/GenBank/DDBJ databases">
        <title>De novo Genome Assembly of Clathrus columnatus (Basidiomycota, Fungi) Using Illumina and Nanopore Sequence Data.</title>
        <authorList>
            <person name="Ogiso-Tanaka E."/>
            <person name="Itagaki H."/>
            <person name="Hosoya T."/>
            <person name="Hosaka K."/>
        </authorList>
    </citation>
    <scope>NUCLEOTIDE SEQUENCE</scope>
    <source>
        <strain evidence="2">MO-923</strain>
    </source>
</reference>
<keyword evidence="3" id="KW-1185">Reference proteome</keyword>
<evidence type="ECO:0000256" key="1">
    <source>
        <dbReference type="SAM" id="Phobius"/>
    </source>
</evidence>
<gene>
    <name evidence="2" type="ORF">Clacol_010041</name>
</gene>
<sequence>MARFTITFIPTSGRLPGGTGCIVAGSEADFWITFVSSLTFEVILVTFTIVRGIMHSKAGFAHRDTPLSAYLYRTGVLYFLMMGAVMAFMSATALTPLGEVVLPAQFLSGFVSSVCARMMISIRKVLEGDPDDRFSELRPSDMDINFDLSGFATSVSEHHLIPTLFGCITFITIMTLTRAFFGEKGLGRSEGIWHSAVSGFFADEDHIWRTCAQKKKLLQIIFADYFVVATIIIRARPIVAIGKHLTYALSIRRTKALTHIMYSRGPDQALCSLASEAEDVNVF</sequence>
<name>A0AAV5AT01_9AGAM</name>
<dbReference type="Proteomes" id="UP001050691">
    <property type="component" value="Unassembled WGS sequence"/>
</dbReference>
<evidence type="ECO:0000313" key="3">
    <source>
        <dbReference type="Proteomes" id="UP001050691"/>
    </source>
</evidence>
<protein>
    <submittedName>
        <fullName evidence="2">Uncharacterized protein</fullName>
    </submittedName>
</protein>
<feature type="transmembrane region" description="Helical" evidence="1">
    <location>
        <begin position="70"/>
        <end position="94"/>
    </location>
</feature>
<accession>A0AAV5AT01</accession>
<keyword evidence="1" id="KW-1133">Transmembrane helix</keyword>
<comment type="caution">
    <text evidence="2">The sequence shown here is derived from an EMBL/GenBank/DDBJ whole genome shotgun (WGS) entry which is preliminary data.</text>
</comment>
<feature type="transmembrane region" description="Helical" evidence="1">
    <location>
        <begin position="30"/>
        <end position="50"/>
    </location>
</feature>
<evidence type="ECO:0000313" key="2">
    <source>
        <dbReference type="EMBL" id="GJJ15763.1"/>
    </source>
</evidence>
<feature type="transmembrane region" description="Helical" evidence="1">
    <location>
        <begin position="160"/>
        <end position="181"/>
    </location>
</feature>
<dbReference type="EMBL" id="BPWL01000011">
    <property type="protein sequence ID" value="GJJ15763.1"/>
    <property type="molecule type" value="Genomic_DNA"/>
</dbReference>
<dbReference type="AlphaFoldDB" id="A0AAV5AT01"/>
<proteinExistence type="predicted"/>
<keyword evidence="1" id="KW-0812">Transmembrane</keyword>
<feature type="transmembrane region" description="Helical" evidence="1">
    <location>
        <begin position="217"/>
        <end position="235"/>
    </location>
</feature>
<organism evidence="2 3">
    <name type="scientific">Clathrus columnatus</name>
    <dbReference type="NCBI Taxonomy" id="1419009"/>
    <lineage>
        <taxon>Eukaryota</taxon>
        <taxon>Fungi</taxon>
        <taxon>Dikarya</taxon>
        <taxon>Basidiomycota</taxon>
        <taxon>Agaricomycotina</taxon>
        <taxon>Agaricomycetes</taxon>
        <taxon>Phallomycetidae</taxon>
        <taxon>Phallales</taxon>
        <taxon>Clathraceae</taxon>
        <taxon>Clathrus</taxon>
    </lineage>
</organism>
<keyword evidence="1" id="KW-0472">Membrane</keyword>